<dbReference type="PANTHER" id="PTHR48100:SF51">
    <property type="entry name" value="PHOSPHOGLYCERATE MUTASE"/>
    <property type="match status" value="1"/>
</dbReference>
<proteinExistence type="predicted"/>
<name>A0A6M6JHD6_9PSEU</name>
<dbReference type="AlphaFoldDB" id="A0A6M6JHD6"/>
<dbReference type="Pfam" id="PF00300">
    <property type="entry name" value="His_Phos_1"/>
    <property type="match status" value="1"/>
</dbReference>
<dbReference type="RefSeq" id="WP_172157462.1">
    <property type="nucleotide sequence ID" value="NZ_CP053564.1"/>
</dbReference>
<evidence type="ECO:0000313" key="1">
    <source>
        <dbReference type="EMBL" id="QJY46317.1"/>
    </source>
</evidence>
<accession>A0A6M6JHD6</accession>
<evidence type="ECO:0000313" key="2">
    <source>
        <dbReference type="Proteomes" id="UP000505377"/>
    </source>
</evidence>
<dbReference type="InterPro" id="IPR013078">
    <property type="entry name" value="His_Pase_superF_clade-1"/>
</dbReference>
<dbReference type="PANTHER" id="PTHR48100">
    <property type="entry name" value="BROAD-SPECIFICITY PHOSPHATASE YOR283W-RELATED"/>
    <property type="match status" value="1"/>
</dbReference>
<dbReference type="InterPro" id="IPR029033">
    <property type="entry name" value="His_PPase_superfam"/>
</dbReference>
<dbReference type="EMBL" id="CP053564">
    <property type="protein sequence ID" value="QJY46317.1"/>
    <property type="molecule type" value="Genomic_DNA"/>
</dbReference>
<dbReference type="KEGG" id="pbro:HOP40_11290"/>
<dbReference type="Gene3D" id="3.40.50.1240">
    <property type="entry name" value="Phosphoglycerate mutase-like"/>
    <property type="match status" value="1"/>
</dbReference>
<dbReference type="SMART" id="SM00855">
    <property type="entry name" value="PGAM"/>
    <property type="match status" value="1"/>
</dbReference>
<protein>
    <submittedName>
        <fullName evidence="1">Histidine phosphatase family protein</fullName>
    </submittedName>
</protein>
<keyword evidence="2" id="KW-1185">Reference proteome</keyword>
<sequence length="225" mass="24366">MTTGPATTGPATTGPATTRTVVHVLRHGEVHNPDGILYGRIPGFRLSENGRRQAALVAEALAGADLGAVVASPLQRAQETAEPIAAAHGLEIRTDEGLIEAGNQFEGLKVAVGDGALRQPRHWPKLRDPFTPSWGEPYLQIAHRMLAAVHRARELAPGREVLCVSHQLPIWTLRRFVTGQRLWHDPRRRQCGLASLTTLVFDGAELAQLRYSEPAGPSDPRKTGA</sequence>
<dbReference type="Proteomes" id="UP000505377">
    <property type="component" value="Chromosome"/>
</dbReference>
<dbReference type="GO" id="GO:0005737">
    <property type="term" value="C:cytoplasm"/>
    <property type="evidence" value="ECO:0007669"/>
    <property type="project" value="TreeGrafter"/>
</dbReference>
<dbReference type="GO" id="GO:0016791">
    <property type="term" value="F:phosphatase activity"/>
    <property type="evidence" value="ECO:0007669"/>
    <property type="project" value="TreeGrafter"/>
</dbReference>
<dbReference type="SUPFAM" id="SSF53254">
    <property type="entry name" value="Phosphoglycerate mutase-like"/>
    <property type="match status" value="1"/>
</dbReference>
<reference evidence="1 2" key="1">
    <citation type="submission" date="2020-05" db="EMBL/GenBank/DDBJ databases">
        <authorList>
            <person name="Mo P."/>
        </authorList>
    </citation>
    <scope>NUCLEOTIDE SEQUENCE [LARGE SCALE GENOMIC DNA]</scope>
    <source>
        <strain evidence="1 2">Gen01</strain>
    </source>
</reference>
<dbReference type="CDD" id="cd07067">
    <property type="entry name" value="HP_PGM_like"/>
    <property type="match status" value="1"/>
</dbReference>
<gene>
    <name evidence="1" type="ORF">HOP40_11290</name>
</gene>
<dbReference type="InterPro" id="IPR050275">
    <property type="entry name" value="PGM_Phosphatase"/>
</dbReference>
<organism evidence="1 2">
    <name type="scientific">Pseudonocardia broussonetiae</name>
    <dbReference type="NCBI Taxonomy" id="2736640"/>
    <lineage>
        <taxon>Bacteria</taxon>
        <taxon>Bacillati</taxon>
        <taxon>Actinomycetota</taxon>
        <taxon>Actinomycetes</taxon>
        <taxon>Pseudonocardiales</taxon>
        <taxon>Pseudonocardiaceae</taxon>
        <taxon>Pseudonocardia</taxon>
    </lineage>
</organism>